<dbReference type="Pfam" id="PF21508">
    <property type="entry name" value="MenC_N"/>
    <property type="match status" value="1"/>
</dbReference>
<keyword evidence="2 5" id="KW-0479">Metal-binding</keyword>
<dbReference type="NCBIfam" id="NF003473">
    <property type="entry name" value="PRK05105.1"/>
    <property type="match status" value="1"/>
</dbReference>
<dbReference type="AlphaFoldDB" id="A0A482PGQ7"/>
<dbReference type="EC" id="4.2.1.113" evidence="5 6"/>
<dbReference type="SFLD" id="SFLDF00009">
    <property type="entry name" value="o-succinylbenzoate_synthase"/>
    <property type="match status" value="1"/>
</dbReference>
<dbReference type="SFLD" id="SFLDS00001">
    <property type="entry name" value="Enolase"/>
    <property type="match status" value="1"/>
</dbReference>
<dbReference type="GO" id="GO:0009234">
    <property type="term" value="P:menaquinone biosynthetic process"/>
    <property type="evidence" value="ECO:0007669"/>
    <property type="project" value="UniProtKB-UniRule"/>
</dbReference>
<dbReference type="SMART" id="SM00922">
    <property type="entry name" value="MR_MLE"/>
    <property type="match status" value="1"/>
</dbReference>
<evidence type="ECO:0000313" key="8">
    <source>
        <dbReference type="EMBL" id="QBY29143.1"/>
    </source>
</evidence>
<dbReference type="InterPro" id="IPR041338">
    <property type="entry name" value="OSBS_N"/>
</dbReference>
<dbReference type="SUPFAM" id="SSF54826">
    <property type="entry name" value="Enolase N-terminal domain-like"/>
    <property type="match status" value="1"/>
</dbReference>
<evidence type="ECO:0000256" key="6">
    <source>
        <dbReference type="NCBIfam" id="TIGR01927"/>
    </source>
</evidence>
<dbReference type="Gene3D" id="3.30.390.10">
    <property type="entry name" value="Enolase-like, N-terminal domain"/>
    <property type="match status" value="1"/>
</dbReference>
<evidence type="ECO:0000256" key="3">
    <source>
        <dbReference type="ARBA" id="ARBA00022842"/>
    </source>
</evidence>
<dbReference type="HAMAP" id="MF_00470">
    <property type="entry name" value="MenC_1"/>
    <property type="match status" value="1"/>
</dbReference>
<feature type="domain" description="Mandelate racemase/muconate lactonizing enzyme C-terminal" evidence="7">
    <location>
        <begin position="114"/>
        <end position="209"/>
    </location>
</feature>
<dbReference type="InterPro" id="IPR013342">
    <property type="entry name" value="Mandelate_racemase_C"/>
</dbReference>
<feature type="active site" description="Proton acceptor" evidence="5">
    <location>
        <position position="235"/>
    </location>
</feature>
<evidence type="ECO:0000256" key="2">
    <source>
        <dbReference type="ARBA" id="ARBA00022723"/>
    </source>
</evidence>
<dbReference type="GO" id="GO:0000287">
    <property type="term" value="F:magnesium ion binding"/>
    <property type="evidence" value="ECO:0007669"/>
    <property type="project" value="UniProtKB-UniRule"/>
</dbReference>
<feature type="active site" description="Proton donor" evidence="5">
    <location>
        <position position="133"/>
    </location>
</feature>
<dbReference type="PANTHER" id="PTHR48073">
    <property type="entry name" value="O-SUCCINYLBENZOATE SYNTHASE-RELATED"/>
    <property type="match status" value="1"/>
</dbReference>
<comment type="cofactor">
    <cofactor evidence="5">
        <name>a divalent metal cation</name>
        <dbReference type="ChEBI" id="CHEBI:60240"/>
    </cofactor>
</comment>
<dbReference type="SFLD" id="SFLDG00180">
    <property type="entry name" value="muconate_cycloisomerase"/>
    <property type="match status" value="1"/>
</dbReference>
<dbReference type="GO" id="GO:0043748">
    <property type="term" value="F:O-succinylbenzoate synthase activity"/>
    <property type="evidence" value="ECO:0007669"/>
    <property type="project" value="UniProtKB-EC"/>
</dbReference>
<dbReference type="UniPathway" id="UPA01057">
    <property type="reaction ID" value="UER00165"/>
</dbReference>
<dbReference type="InterPro" id="IPR029017">
    <property type="entry name" value="Enolase-like_N"/>
</dbReference>
<evidence type="ECO:0000256" key="5">
    <source>
        <dbReference type="HAMAP-Rule" id="MF_00470"/>
    </source>
</evidence>
<dbReference type="Pfam" id="PF13378">
    <property type="entry name" value="MR_MLE_C"/>
    <property type="match status" value="1"/>
</dbReference>
<dbReference type="InterPro" id="IPR036849">
    <property type="entry name" value="Enolase-like_C_sf"/>
</dbReference>
<feature type="binding site" evidence="5">
    <location>
        <position position="161"/>
    </location>
    <ligand>
        <name>Mg(2+)</name>
        <dbReference type="ChEBI" id="CHEBI:18420"/>
    </ligand>
</feature>
<organism evidence="8">
    <name type="scientific">Citrobacter rodentium</name>
    <dbReference type="NCBI Taxonomy" id="67825"/>
    <lineage>
        <taxon>Bacteria</taxon>
        <taxon>Pseudomonadati</taxon>
        <taxon>Pseudomonadota</taxon>
        <taxon>Gammaproteobacteria</taxon>
        <taxon>Enterobacterales</taxon>
        <taxon>Enterobacteriaceae</taxon>
        <taxon>Citrobacter</taxon>
    </lineage>
</organism>
<proteinExistence type="inferred from homology"/>
<dbReference type="FunFam" id="3.20.20.120:FF:000006">
    <property type="entry name" value="o-succinylbenzoate synthase"/>
    <property type="match status" value="1"/>
</dbReference>
<dbReference type="RefSeq" id="WP_012906832.1">
    <property type="nucleotide sequence ID" value="NZ_CAJTBI010000061.1"/>
</dbReference>
<comment type="catalytic activity">
    <reaction evidence="5">
        <text>(1R,6R)-6-hydroxy-2-succinyl-cyclohexa-2,4-diene-1-carboxylate = 2-succinylbenzoate + H2O</text>
        <dbReference type="Rhea" id="RHEA:10196"/>
        <dbReference type="ChEBI" id="CHEBI:15377"/>
        <dbReference type="ChEBI" id="CHEBI:18325"/>
        <dbReference type="ChEBI" id="CHEBI:58689"/>
        <dbReference type="EC" id="4.2.1.113"/>
    </reaction>
</comment>
<name>A0A482PGQ7_CITRO</name>
<dbReference type="InterPro" id="IPR010196">
    <property type="entry name" value="OSB_synthase_MenC1"/>
</dbReference>
<feature type="binding site" evidence="5">
    <location>
        <position position="213"/>
    </location>
    <ligand>
        <name>Mg(2+)</name>
        <dbReference type="ChEBI" id="CHEBI:18420"/>
    </ligand>
</feature>
<dbReference type="InterPro" id="IPR029065">
    <property type="entry name" value="Enolase_C-like"/>
</dbReference>
<reference evidence="8" key="1">
    <citation type="submission" date="2019-03" db="EMBL/GenBank/DDBJ databases">
        <title>Complete genome sequence of enteropathogenic Citrobacter rodentium strain DBS100.</title>
        <authorList>
            <person name="Popov G."/>
            <person name="Fiebig A."/>
            <person name="Shideler S."/>
            <person name="Coombes B."/>
            <person name="Savchenko A."/>
        </authorList>
    </citation>
    <scope>NUCLEOTIDE SEQUENCE</scope>
    <source>
        <strain evidence="8">DBS100</strain>
    </source>
</reference>
<feature type="binding site" evidence="5">
    <location>
        <position position="190"/>
    </location>
    <ligand>
        <name>Mg(2+)</name>
        <dbReference type="ChEBI" id="CHEBI:18420"/>
    </ligand>
</feature>
<keyword evidence="4 5" id="KW-0456">Lyase</keyword>
<keyword evidence="3 5" id="KW-0460">Magnesium</keyword>
<comment type="function">
    <text evidence="5">Converts 2-succinyl-6-hydroxy-2,4-cyclohexadiene-1-carboxylate (SHCHC) to 2-succinylbenzoate (OSB).</text>
</comment>
<comment type="pathway">
    <text evidence="5">Quinol/quinone metabolism; 1,4-dihydroxy-2-naphthoate biosynthesis; 1,4-dihydroxy-2-naphthoate from chorismate: step 4/7.</text>
</comment>
<dbReference type="EMBL" id="CP038008">
    <property type="protein sequence ID" value="QBY29143.1"/>
    <property type="molecule type" value="Genomic_DNA"/>
</dbReference>
<evidence type="ECO:0000256" key="1">
    <source>
        <dbReference type="ARBA" id="ARBA00022428"/>
    </source>
</evidence>
<protein>
    <recommendedName>
        <fullName evidence="5 6">o-succinylbenzoate synthase</fullName>
        <shortName evidence="5">OSB synthase</shortName>
        <shortName evidence="5">OSBS</shortName>
        <ecNumber evidence="5 6">4.2.1.113</ecNumber>
    </recommendedName>
    <alternativeName>
        <fullName evidence="5">4-(2'-carboxyphenyl)-4-oxybutyric acid synthase</fullName>
    </alternativeName>
    <alternativeName>
        <fullName evidence="5">o-succinylbenzoic acid synthase</fullName>
    </alternativeName>
</protein>
<gene>
    <name evidence="5 8" type="primary">menC</name>
    <name evidence="8" type="ORF">E2R62_09910</name>
</gene>
<accession>A0A482PGQ7</accession>
<comment type="similarity">
    <text evidence="5">Belongs to the mandelate racemase/muconate lactonizing enzyme family. MenC type 1 subfamily.</text>
</comment>
<evidence type="ECO:0000256" key="4">
    <source>
        <dbReference type="ARBA" id="ARBA00023239"/>
    </source>
</evidence>
<dbReference type="SUPFAM" id="SSF51604">
    <property type="entry name" value="Enolase C-terminal domain-like"/>
    <property type="match status" value="1"/>
</dbReference>
<dbReference type="UniPathway" id="UPA00079"/>
<sequence length="320" mass="35319">MRSAQVYRWQIPMDAGVVLRERRLKTRDGLYVRLRDGEREGWGEISPLPGFSHETVDEAQAALLAWVDGWLQGRDTLAEMPSVAFGASCALAELAGVLPEVADYRAAPLCTGDPDDLVLQLADMPDEKVAKVKVGLYEAVRDGMVVNLLLEAIPELRLRLDANRAWTPLKAQQFAKYVNPDYRARIAFLEEPCKTREDSRAFARETGIAIAWDESLRETDFAFVAEEGVSAVVIKPTLTGSLDKVRQQVESAYALGLTAVISSSIESSLGLTQLARIAAWLTPQTIPGLDTLSLMQAQQIRRWPGSALPCVDVDALERLR</sequence>
<dbReference type="OMA" id="PLCYGDP"/>
<dbReference type="CDD" id="cd03320">
    <property type="entry name" value="OSBS"/>
    <property type="match status" value="1"/>
</dbReference>
<dbReference type="Gene3D" id="3.20.20.120">
    <property type="entry name" value="Enolase-like C-terminal domain"/>
    <property type="match status" value="1"/>
</dbReference>
<comment type="pathway">
    <text evidence="5">Quinol/quinone metabolism; menaquinone biosynthesis.</text>
</comment>
<keyword evidence="1 5" id="KW-0474">Menaquinone biosynthesis</keyword>
<evidence type="ECO:0000259" key="7">
    <source>
        <dbReference type="SMART" id="SM00922"/>
    </source>
</evidence>
<dbReference type="PANTHER" id="PTHR48073:SF2">
    <property type="entry name" value="O-SUCCINYLBENZOATE SYNTHASE"/>
    <property type="match status" value="1"/>
</dbReference>
<dbReference type="NCBIfam" id="TIGR01927">
    <property type="entry name" value="menC_gam_Gplu"/>
    <property type="match status" value="1"/>
</dbReference>